<keyword evidence="1" id="KW-0175">Coiled coil</keyword>
<dbReference type="Proteomes" id="UP000231292">
    <property type="component" value="Unassembled WGS sequence"/>
</dbReference>
<comment type="caution">
    <text evidence="2">The sequence shown here is derived from an EMBL/GenBank/DDBJ whole genome shotgun (WGS) entry which is preliminary data.</text>
</comment>
<gene>
    <name evidence="2" type="ORF">COX41_03155</name>
</gene>
<accession>A0A2G9YLK9</accession>
<dbReference type="AlphaFoldDB" id="A0A2G9YLK9"/>
<evidence type="ECO:0000313" key="3">
    <source>
        <dbReference type="Proteomes" id="UP000231292"/>
    </source>
</evidence>
<evidence type="ECO:0000256" key="1">
    <source>
        <dbReference type="SAM" id="Coils"/>
    </source>
</evidence>
<reference evidence="2 3" key="1">
    <citation type="submission" date="2017-09" db="EMBL/GenBank/DDBJ databases">
        <title>Depth-based differentiation of microbial function through sediment-hosted aquifers and enrichment of novel symbionts in the deep terrestrial subsurface.</title>
        <authorList>
            <person name="Probst A.J."/>
            <person name="Ladd B."/>
            <person name="Jarett J.K."/>
            <person name="Geller-Mcgrath D.E."/>
            <person name="Sieber C.M."/>
            <person name="Emerson J.B."/>
            <person name="Anantharaman K."/>
            <person name="Thomas B.C."/>
            <person name="Malmstrom R."/>
            <person name="Stieglmeier M."/>
            <person name="Klingl A."/>
            <person name="Woyke T."/>
            <person name="Ryan C.M."/>
            <person name="Banfield J.F."/>
        </authorList>
    </citation>
    <scope>NUCLEOTIDE SEQUENCE [LARGE SCALE GENOMIC DNA]</scope>
    <source>
        <strain evidence="2">CG23_combo_of_CG06-09_8_20_14_all_41_10</strain>
    </source>
</reference>
<protein>
    <submittedName>
        <fullName evidence="2">Uncharacterized protein</fullName>
    </submittedName>
</protein>
<proteinExistence type="predicted"/>
<name>A0A2G9YLK9_9BACT</name>
<sequence length="77" mass="8916">MLSIVLHSRKAVQANIAIMRAFVRLRKVFSTHKELHFKLAELERKIEQHDSEIGDIFEAIRQLMGIPEAKKVIKGFC</sequence>
<feature type="coiled-coil region" evidence="1">
    <location>
        <begin position="32"/>
        <end position="59"/>
    </location>
</feature>
<organism evidence="2 3">
    <name type="scientific">Candidatus Sherwoodlollariibacterium unditelluris</name>
    <dbReference type="NCBI Taxonomy" id="1974757"/>
    <lineage>
        <taxon>Bacteria</taxon>
        <taxon>Pseudomonadati</taxon>
        <taxon>Candidatus Omnitrophota</taxon>
        <taxon>Candidatus Sherwoodlollariibacterium</taxon>
    </lineage>
</organism>
<evidence type="ECO:0000313" key="2">
    <source>
        <dbReference type="EMBL" id="PIP19391.1"/>
    </source>
</evidence>
<dbReference type="EMBL" id="PCRK01000071">
    <property type="protein sequence ID" value="PIP19391.1"/>
    <property type="molecule type" value="Genomic_DNA"/>
</dbReference>